<name>A0AAE8Q3K3_9HYPH</name>
<keyword evidence="1" id="KW-0812">Transmembrane</keyword>
<proteinExistence type="predicted"/>
<accession>A0AAE8Q3K3</accession>
<comment type="caution">
    <text evidence="3">The sequence shown here is derived from an EMBL/GenBank/DDBJ whole genome shotgun (WGS) entry which is preliminary data.</text>
</comment>
<protein>
    <submittedName>
        <fullName evidence="3">DUF4157 domain-containing protein</fullName>
    </submittedName>
</protein>
<sequence>MPERDRRPQCRNCRRLLETNLLPLRNPKPGVILLNATGAHVMTNRGLGLTVALTILISSFGLGFSVRPLLACGAGDWGCEARKAGKNINRAVIKASHDVNRSFSKGFNQARTDLSKGLDRIDPRITQVGRDFDRWRLDFVAAVIGGPTLEAWLRQSRNDAVNGSIPIPKNVRQAMQGWYTDALMDTVGYKIGDNGELNVAHDSITYGDAVAVTLIDVIVFKNADVANDMSVWAHELHHVTQFNDWGVHSFAVQYVRSVNSVENPAYAVQAQYAGAYDPATNTAPRARAPSAPPPKLVEDLRLPVVLKMTQATSLEGTEVGGRLAAAYGDDVIHNMPSYAVDRANAVNFTFIVPKAGKYELNMEYAEAQARPVSVSLNGEVIVQSALAEPTGGFDLLHQRWVALAPVDLKEGSNTIRVERAHVFPHIHMISFEPI</sequence>
<evidence type="ECO:0000256" key="1">
    <source>
        <dbReference type="SAM" id="Phobius"/>
    </source>
</evidence>
<organism evidence="3 4">
    <name type="scientific">Rhizobium ruizarguesonis</name>
    <dbReference type="NCBI Taxonomy" id="2081791"/>
    <lineage>
        <taxon>Bacteria</taxon>
        <taxon>Pseudomonadati</taxon>
        <taxon>Pseudomonadota</taxon>
        <taxon>Alphaproteobacteria</taxon>
        <taxon>Hyphomicrobiales</taxon>
        <taxon>Rhizobiaceae</taxon>
        <taxon>Rhizobium/Agrobacterium group</taxon>
        <taxon>Rhizobium</taxon>
    </lineage>
</organism>
<dbReference type="InterPro" id="IPR025295">
    <property type="entry name" value="eCIS_core_dom"/>
</dbReference>
<keyword evidence="1" id="KW-0472">Membrane</keyword>
<feature type="domain" description="eCIS core" evidence="2">
    <location>
        <begin position="166"/>
        <end position="243"/>
    </location>
</feature>
<dbReference type="Pfam" id="PF13699">
    <property type="entry name" value="eCIS_core"/>
    <property type="match status" value="1"/>
</dbReference>
<evidence type="ECO:0000313" key="3">
    <source>
        <dbReference type="EMBL" id="TBF00965.1"/>
    </source>
</evidence>
<evidence type="ECO:0000313" key="4">
    <source>
        <dbReference type="Proteomes" id="UP000291892"/>
    </source>
</evidence>
<gene>
    <name evidence="3" type="ORF">ELG94_39545</name>
</gene>
<dbReference type="InterPro" id="IPR008979">
    <property type="entry name" value="Galactose-bd-like_sf"/>
</dbReference>
<evidence type="ECO:0000259" key="2">
    <source>
        <dbReference type="Pfam" id="PF13699"/>
    </source>
</evidence>
<dbReference type="Gene3D" id="2.60.120.260">
    <property type="entry name" value="Galactose-binding domain-like"/>
    <property type="match status" value="1"/>
</dbReference>
<dbReference type="EMBL" id="SIKX01000009">
    <property type="protein sequence ID" value="TBF00965.1"/>
    <property type="molecule type" value="Genomic_DNA"/>
</dbReference>
<dbReference type="Proteomes" id="UP000291892">
    <property type="component" value="Unassembled WGS sequence"/>
</dbReference>
<feature type="transmembrane region" description="Helical" evidence="1">
    <location>
        <begin position="47"/>
        <end position="66"/>
    </location>
</feature>
<keyword evidence="1" id="KW-1133">Transmembrane helix</keyword>
<dbReference type="AlphaFoldDB" id="A0AAE8Q3K3"/>
<reference evidence="3 4" key="1">
    <citation type="submission" date="2019-02" db="EMBL/GenBank/DDBJ databases">
        <title>The genomic architecture of introgression among sibling species of bacteria.</title>
        <authorList>
            <person name="Cavassim M.I.A."/>
            <person name="Moeskjaer S."/>
            <person name="Moslemi C."/>
            <person name="Fields B."/>
            <person name="Bachmann A."/>
            <person name="Vilhjalmsson B."/>
            <person name="Schierup M.H."/>
            <person name="Young J.P.W."/>
            <person name="Andersen S.U."/>
        </authorList>
    </citation>
    <scope>NUCLEOTIDE SEQUENCE [LARGE SCALE GENOMIC DNA]</scope>
    <source>
        <strain evidence="3 4">SM42</strain>
    </source>
</reference>
<dbReference type="SUPFAM" id="SSF49785">
    <property type="entry name" value="Galactose-binding domain-like"/>
    <property type="match status" value="1"/>
</dbReference>